<evidence type="ECO:0000256" key="1">
    <source>
        <dbReference type="SAM" id="MobiDB-lite"/>
    </source>
</evidence>
<accession>A0A5C3KK40</accession>
<dbReference type="EMBL" id="ML210298">
    <property type="protein sequence ID" value="TFK20502.1"/>
    <property type="molecule type" value="Genomic_DNA"/>
</dbReference>
<feature type="compositionally biased region" description="Polar residues" evidence="1">
    <location>
        <begin position="120"/>
        <end position="137"/>
    </location>
</feature>
<proteinExistence type="predicted"/>
<feature type="compositionally biased region" description="Polar residues" evidence="1">
    <location>
        <begin position="144"/>
        <end position="159"/>
    </location>
</feature>
<evidence type="ECO:0000313" key="2">
    <source>
        <dbReference type="EMBL" id="TFK20502.1"/>
    </source>
</evidence>
<reference evidence="2 3" key="1">
    <citation type="journal article" date="2019" name="Nat. Ecol. Evol.">
        <title>Megaphylogeny resolves global patterns of mushroom evolution.</title>
        <authorList>
            <person name="Varga T."/>
            <person name="Krizsan K."/>
            <person name="Foldi C."/>
            <person name="Dima B."/>
            <person name="Sanchez-Garcia M."/>
            <person name="Sanchez-Ramirez S."/>
            <person name="Szollosi G.J."/>
            <person name="Szarkandi J.G."/>
            <person name="Papp V."/>
            <person name="Albert L."/>
            <person name="Andreopoulos W."/>
            <person name="Angelini C."/>
            <person name="Antonin V."/>
            <person name="Barry K.W."/>
            <person name="Bougher N.L."/>
            <person name="Buchanan P."/>
            <person name="Buyck B."/>
            <person name="Bense V."/>
            <person name="Catcheside P."/>
            <person name="Chovatia M."/>
            <person name="Cooper J."/>
            <person name="Damon W."/>
            <person name="Desjardin D."/>
            <person name="Finy P."/>
            <person name="Geml J."/>
            <person name="Haridas S."/>
            <person name="Hughes K."/>
            <person name="Justo A."/>
            <person name="Karasinski D."/>
            <person name="Kautmanova I."/>
            <person name="Kiss B."/>
            <person name="Kocsube S."/>
            <person name="Kotiranta H."/>
            <person name="LaButti K.M."/>
            <person name="Lechner B.E."/>
            <person name="Liimatainen K."/>
            <person name="Lipzen A."/>
            <person name="Lukacs Z."/>
            <person name="Mihaltcheva S."/>
            <person name="Morgado L.N."/>
            <person name="Niskanen T."/>
            <person name="Noordeloos M.E."/>
            <person name="Ohm R.A."/>
            <person name="Ortiz-Santana B."/>
            <person name="Ovrebo C."/>
            <person name="Racz N."/>
            <person name="Riley R."/>
            <person name="Savchenko A."/>
            <person name="Shiryaev A."/>
            <person name="Soop K."/>
            <person name="Spirin V."/>
            <person name="Szebenyi C."/>
            <person name="Tomsovsky M."/>
            <person name="Tulloss R.E."/>
            <person name="Uehling J."/>
            <person name="Grigoriev I.V."/>
            <person name="Vagvolgyi C."/>
            <person name="Papp T."/>
            <person name="Martin F.M."/>
            <person name="Miettinen O."/>
            <person name="Hibbett D.S."/>
            <person name="Nagy L.G."/>
        </authorList>
    </citation>
    <scope>NUCLEOTIDE SEQUENCE [LARGE SCALE GENOMIC DNA]</scope>
    <source>
        <strain evidence="2 3">CBS 121175</strain>
    </source>
</reference>
<evidence type="ECO:0000313" key="3">
    <source>
        <dbReference type="Proteomes" id="UP000307440"/>
    </source>
</evidence>
<protein>
    <submittedName>
        <fullName evidence="2">Uncharacterized protein</fullName>
    </submittedName>
</protein>
<dbReference type="STRING" id="230819.A0A5C3KK40"/>
<gene>
    <name evidence="2" type="ORF">FA15DRAFT_659062</name>
</gene>
<feature type="compositionally biased region" description="Low complexity" evidence="1">
    <location>
        <begin position="103"/>
        <end position="113"/>
    </location>
</feature>
<name>A0A5C3KK40_COPMA</name>
<feature type="compositionally biased region" description="Basic and acidic residues" evidence="1">
    <location>
        <begin position="202"/>
        <end position="212"/>
    </location>
</feature>
<keyword evidence="3" id="KW-1185">Reference proteome</keyword>
<feature type="region of interest" description="Disordered" evidence="1">
    <location>
        <begin position="29"/>
        <end position="256"/>
    </location>
</feature>
<organism evidence="2 3">
    <name type="scientific">Coprinopsis marcescibilis</name>
    <name type="common">Agaric fungus</name>
    <name type="synonym">Psathyrella marcescibilis</name>
    <dbReference type="NCBI Taxonomy" id="230819"/>
    <lineage>
        <taxon>Eukaryota</taxon>
        <taxon>Fungi</taxon>
        <taxon>Dikarya</taxon>
        <taxon>Basidiomycota</taxon>
        <taxon>Agaricomycotina</taxon>
        <taxon>Agaricomycetes</taxon>
        <taxon>Agaricomycetidae</taxon>
        <taxon>Agaricales</taxon>
        <taxon>Agaricineae</taxon>
        <taxon>Psathyrellaceae</taxon>
        <taxon>Coprinopsis</taxon>
    </lineage>
</organism>
<sequence>MGRHRKAGNQAPEPQERCYCSRCHGTLRSKRTVRNHQKEQQRLAKGPGIHTNSVASMKRKPAENVEEDGLQRGNSKRIRGSMISTSPMEPGRSSPCPHESDESGSSGASLLRSGFGGTVNSGARGSETVTASSNECQGSREHTQSSGSSDAQGPESGTQRTDRATDTPGTNGAGQGGLDSANEDNEDSTDARGPWESGMDGRQGEGEYDATKECSSTEQQAATPGQDTNQRVDSPGDCQTFRGPGEQDASTDDTDRLQSSTLEHVQFTLEFLNSIKEATLDNDKLSTETLQHLRNPEKPLTEDQLTEWKFSLDLYFACSSAPNNIYNSVRDLLLKEHPEKDILSLYRVRQVVEQLTGISPVYDDMCIKGCYAFTGHLKDKDLCKCGEPQYLPTRNSSKAKVSRQQACTIPLGPQLQALRQSKEGSLAMQYRSKKMAELLQSHGIDATYDDIFCGQDLRNIGPMLGIPSPTEDNIFVGLSVDGAQLYQDKKSDTWFGIWIIYDYDPAICYKRRHILPAFIIPSPEKPQNVGSFLYRMEEMVQGCGYTVGLVELDGRVGHHGAHGCRLGCPMKGRHKPGCRHYYSVHLLPHSYNVEGCTHPDLDFRHVQLPTIEKYQDDIKKIIDAKTQGEYEIQRKDTSISKPSLISALRYSTSTQMFHGRLDAPVIQQCPGAYVIPCRKFPRGLIYPIGPVKAVQLDLA</sequence>
<dbReference type="OrthoDB" id="2669721at2759"/>
<feature type="compositionally biased region" description="Polar residues" evidence="1">
    <location>
        <begin position="213"/>
        <end position="232"/>
    </location>
</feature>
<dbReference type="Proteomes" id="UP000307440">
    <property type="component" value="Unassembled WGS sequence"/>
</dbReference>
<dbReference type="AlphaFoldDB" id="A0A5C3KK40"/>